<dbReference type="Gene3D" id="1.25.10.20">
    <property type="entry name" value="Vitellinogen, superhelical"/>
    <property type="match status" value="1"/>
</dbReference>
<reference evidence="25" key="1">
    <citation type="submission" date="2021-09" db="EMBL/GenBank/DDBJ databases">
        <authorList>
            <person name="Martin H S."/>
        </authorList>
    </citation>
    <scope>NUCLEOTIDE SEQUENCE</scope>
</reference>
<name>A0A8J2QYW2_9NEOP</name>
<feature type="binding site" evidence="18">
    <location>
        <position position="515"/>
    </location>
    <ligand>
        <name>L-glutamate</name>
        <dbReference type="ChEBI" id="CHEBI:29985"/>
    </ligand>
</feature>
<dbReference type="PROSITE" id="PS51211">
    <property type="entry name" value="VITELLOGENIN"/>
    <property type="match status" value="1"/>
</dbReference>
<dbReference type="Gene3D" id="1.10.287.70">
    <property type="match status" value="1"/>
</dbReference>
<dbReference type="OrthoDB" id="5956066at2759"/>
<dbReference type="GO" id="GO:0005319">
    <property type="term" value="F:lipid transporter activity"/>
    <property type="evidence" value="ECO:0007669"/>
    <property type="project" value="InterPro"/>
</dbReference>
<dbReference type="InterPro" id="IPR001747">
    <property type="entry name" value="Vitellogenin_N"/>
</dbReference>
<keyword evidence="10" id="KW-0675">Receptor</keyword>
<dbReference type="Gene3D" id="3.40.50.2300">
    <property type="match status" value="2"/>
</dbReference>
<keyword evidence="8" id="KW-0406">Ion transport</keyword>
<evidence type="ECO:0000256" key="21">
    <source>
        <dbReference type="PROSITE-ProRule" id="PRU00557"/>
    </source>
</evidence>
<keyword evidence="20" id="KW-1015">Disulfide bond</keyword>
<comment type="caution">
    <text evidence="21">Lacks conserved residue(s) required for the propagation of feature annotation.</text>
</comment>
<dbReference type="EMBL" id="CAKASE010000073">
    <property type="protein sequence ID" value="CAG9574956.1"/>
    <property type="molecule type" value="Genomic_DNA"/>
</dbReference>
<evidence type="ECO:0000256" key="6">
    <source>
        <dbReference type="ARBA" id="ARBA00022989"/>
    </source>
</evidence>
<accession>A0A8J2QYW2</accession>
<feature type="signal peptide" evidence="23">
    <location>
        <begin position="1"/>
        <end position="17"/>
    </location>
</feature>
<evidence type="ECO:0000256" key="11">
    <source>
        <dbReference type="ARBA" id="ARBA00023180"/>
    </source>
</evidence>
<dbReference type="GO" id="GO:0045211">
    <property type="term" value="C:postsynaptic membrane"/>
    <property type="evidence" value="ECO:0007669"/>
    <property type="project" value="UniProtKB-SubCell"/>
</dbReference>
<feature type="site" description="Interaction with the cone snail toxin Con-ikot-ikot" evidence="19">
    <location>
        <position position="688"/>
    </location>
</feature>
<dbReference type="InterPro" id="IPR019594">
    <property type="entry name" value="Glu/Gly-bd"/>
</dbReference>
<keyword evidence="11" id="KW-0325">Glycoprotein</keyword>
<dbReference type="FunFam" id="3.40.190.10:FF:000167">
    <property type="entry name" value="Eye-enriched kainate receptor, isoform B"/>
    <property type="match status" value="1"/>
</dbReference>
<evidence type="ECO:0000256" key="20">
    <source>
        <dbReference type="PIRSR" id="PIRSR601508-3"/>
    </source>
</evidence>
<evidence type="ECO:0000256" key="10">
    <source>
        <dbReference type="ARBA" id="ARBA00023170"/>
    </source>
</evidence>
<feature type="site" description="Crucial to convey clamshell closure to channel opening" evidence="19">
    <location>
        <position position="661"/>
    </location>
</feature>
<evidence type="ECO:0000256" key="9">
    <source>
        <dbReference type="ARBA" id="ARBA00023136"/>
    </source>
</evidence>
<feature type="domain" description="Vitellogenin" evidence="24">
    <location>
        <begin position="974"/>
        <end position="1598"/>
    </location>
</feature>
<evidence type="ECO:0000256" key="17">
    <source>
        <dbReference type="ARBA" id="ARBA00034107"/>
    </source>
</evidence>
<dbReference type="Pfam" id="PF00060">
    <property type="entry name" value="Lig_chan"/>
    <property type="match status" value="1"/>
</dbReference>
<evidence type="ECO:0000256" key="4">
    <source>
        <dbReference type="ARBA" id="ARBA00022692"/>
    </source>
</evidence>
<feature type="transmembrane region" description="Helical" evidence="22">
    <location>
        <begin position="633"/>
        <end position="654"/>
    </location>
</feature>
<dbReference type="CDD" id="cd06382">
    <property type="entry name" value="PBP1_iGluR_Kainate"/>
    <property type="match status" value="1"/>
</dbReference>
<keyword evidence="3" id="KW-1003">Cell membrane</keyword>
<dbReference type="SMART" id="SM01169">
    <property type="entry name" value="DUF1943"/>
    <property type="match status" value="1"/>
</dbReference>
<feature type="chain" id="PRO_5035281080" evidence="23">
    <location>
        <begin position="18"/>
        <end position="2264"/>
    </location>
</feature>
<dbReference type="PANTHER" id="PTHR18966">
    <property type="entry name" value="IONOTROPIC GLUTAMATE RECEPTOR"/>
    <property type="match status" value="1"/>
</dbReference>
<dbReference type="InterPro" id="IPR028082">
    <property type="entry name" value="Peripla_BP_I"/>
</dbReference>
<evidence type="ECO:0000256" key="5">
    <source>
        <dbReference type="ARBA" id="ARBA00022729"/>
    </source>
</evidence>
<dbReference type="GO" id="GO:0015276">
    <property type="term" value="F:ligand-gated monoatomic ion channel activity"/>
    <property type="evidence" value="ECO:0007669"/>
    <property type="project" value="InterPro"/>
</dbReference>
<evidence type="ECO:0000256" key="1">
    <source>
        <dbReference type="ARBA" id="ARBA00008685"/>
    </source>
</evidence>
<feature type="transmembrane region" description="Helical" evidence="22">
    <location>
        <begin position="594"/>
        <end position="613"/>
    </location>
</feature>
<dbReference type="GO" id="GO:0042734">
    <property type="term" value="C:presynaptic membrane"/>
    <property type="evidence" value="ECO:0007669"/>
    <property type="project" value="UniProtKB-SubCell"/>
</dbReference>
<dbReference type="Gene3D" id="2.30.230.10">
    <property type="entry name" value="Lipovitellin, beta-sheet shell regions, chain A"/>
    <property type="match status" value="1"/>
</dbReference>
<comment type="similarity">
    <text evidence="1">Belongs to the glutamate-gated ion channel (TC 1.A.10.1) family.</text>
</comment>
<evidence type="ECO:0000256" key="3">
    <source>
        <dbReference type="ARBA" id="ARBA00022475"/>
    </source>
</evidence>
<dbReference type="FunFam" id="3.40.190.10:FF:000072">
    <property type="entry name" value="glutamate receptor ionotropic, kainate 4"/>
    <property type="match status" value="1"/>
</dbReference>
<dbReference type="InterPro" id="IPR001508">
    <property type="entry name" value="Iono_Glu_rcpt_met"/>
</dbReference>
<feature type="disulfide bond" evidence="20">
    <location>
        <begin position="102"/>
        <end position="344"/>
    </location>
</feature>
<dbReference type="Pfam" id="PF01347">
    <property type="entry name" value="Vitellogenin_N"/>
    <property type="match status" value="1"/>
</dbReference>
<dbReference type="InterPro" id="IPR015683">
    <property type="entry name" value="Ionotropic_Glu_rcpt"/>
</dbReference>
<gene>
    <name evidence="25" type="ORF">DCHRY22_LOCUS11153</name>
</gene>
<dbReference type="InterPro" id="IPR015255">
    <property type="entry name" value="Vitellinogen_open_b-sht"/>
</dbReference>
<dbReference type="SUPFAM" id="SSF56968">
    <property type="entry name" value="Lipovitellin-phosvitin complex, beta-sheet shell regions"/>
    <property type="match status" value="1"/>
</dbReference>
<evidence type="ECO:0000256" key="13">
    <source>
        <dbReference type="ARBA" id="ARBA00023273"/>
    </source>
</evidence>
<evidence type="ECO:0000256" key="14">
    <source>
        <dbReference type="ARBA" id="ARBA00023286"/>
    </source>
</evidence>
<dbReference type="InterPro" id="IPR001828">
    <property type="entry name" value="ANF_lig-bd_rcpt"/>
</dbReference>
<evidence type="ECO:0000256" key="7">
    <source>
        <dbReference type="ARBA" id="ARBA00023018"/>
    </source>
</evidence>
<evidence type="ECO:0000259" key="24">
    <source>
        <dbReference type="PROSITE" id="PS51211"/>
    </source>
</evidence>
<keyword evidence="15" id="KW-0407">Ion channel</keyword>
<feature type="transmembrane region" description="Helical" evidence="22">
    <location>
        <begin position="555"/>
        <end position="574"/>
    </location>
</feature>
<keyword evidence="9 22" id="KW-0472">Membrane</keyword>
<evidence type="ECO:0000256" key="22">
    <source>
        <dbReference type="SAM" id="Phobius"/>
    </source>
</evidence>
<evidence type="ECO:0000313" key="25">
    <source>
        <dbReference type="EMBL" id="CAG9574956.1"/>
    </source>
</evidence>
<evidence type="ECO:0000313" key="26">
    <source>
        <dbReference type="Proteomes" id="UP000789524"/>
    </source>
</evidence>
<dbReference type="SUPFAM" id="SSF53822">
    <property type="entry name" value="Periplasmic binding protein-like I"/>
    <property type="match status" value="1"/>
</dbReference>
<dbReference type="SMART" id="SM00079">
    <property type="entry name" value="PBPe"/>
    <property type="match status" value="1"/>
</dbReference>
<dbReference type="GO" id="GO:0038023">
    <property type="term" value="F:signaling receptor activity"/>
    <property type="evidence" value="ECO:0007669"/>
    <property type="project" value="InterPro"/>
</dbReference>
<feature type="binding site" evidence="18">
    <location>
        <position position="510"/>
    </location>
    <ligand>
        <name>L-glutamate</name>
        <dbReference type="ChEBI" id="CHEBI:29985"/>
    </ligand>
</feature>
<dbReference type="InterPro" id="IPR015816">
    <property type="entry name" value="Vitellinogen_b-sht_N"/>
</dbReference>
<keyword evidence="7" id="KW-0770">Synapse</keyword>
<feature type="disulfide bond" evidence="20">
    <location>
        <begin position="743"/>
        <end position="799"/>
    </location>
</feature>
<evidence type="ECO:0000256" key="8">
    <source>
        <dbReference type="ARBA" id="ARBA00023065"/>
    </source>
</evidence>
<dbReference type="InterPro" id="IPR011030">
    <property type="entry name" value="Lipovitellin_superhlx_dom"/>
</dbReference>
<dbReference type="Gene3D" id="3.40.190.10">
    <property type="entry name" value="Periplasmic binding protein-like II"/>
    <property type="match status" value="2"/>
</dbReference>
<keyword evidence="4 22" id="KW-0812">Transmembrane</keyword>
<dbReference type="PRINTS" id="PR00177">
    <property type="entry name" value="NMDARECEPTOR"/>
</dbReference>
<comment type="subcellular location">
    <subcellularLocation>
        <location evidence="16">Postsynaptic cell membrane</location>
        <topology evidence="16">Multi-pass membrane protein</topology>
    </subcellularLocation>
    <subcellularLocation>
        <location evidence="17">Presynaptic cell membrane</location>
        <topology evidence="17">Multi-pass membrane protein</topology>
    </subcellularLocation>
</comment>
<keyword evidence="6 22" id="KW-1133">Transmembrane helix</keyword>
<dbReference type="FunFam" id="1.10.287.70:FF:000010">
    <property type="entry name" value="Putative glutamate receptor ionotropic kainate 1"/>
    <property type="match status" value="1"/>
</dbReference>
<dbReference type="Pfam" id="PF01094">
    <property type="entry name" value="ANF_receptor"/>
    <property type="match status" value="1"/>
</dbReference>
<evidence type="ECO:0000256" key="23">
    <source>
        <dbReference type="SAM" id="SignalP"/>
    </source>
</evidence>
<dbReference type="Proteomes" id="UP000789524">
    <property type="component" value="Unassembled WGS sequence"/>
</dbReference>
<evidence type="ECO:0000256" key="18">
    <source>
        <dbReference type="PIRSR" id="PIRSR601508-1"/>
    </source>
</evidence>
<evidence type="ECO:0000256" key="2">
    <source>
        <dbReference type="ARBA" id="ARBA00022448"/>
    </source>
</evidence>
<dbReference type="SUPFAM" id="SSF48431">
    <property type="entry name" value="Lipovitellin-phosvitin complex, superhelical domain"/>
    <property type="match status" value="1"/>
</dbReference>
<keyword evidence="2" id="KW-0813">Transport</keyword>
<feature type="binding site" evidence="18">
    <location>
        <position position="682"/>
    </location>
    <ligand>
        <name>L-glutamate</name>
        <dbReference type="ChEBI" id="CHEBI:29985"/>
    </ligand>
</feature>
<keyword evidence="14" id="KW-1071">Ligand-gated ion channel</keyword>
<sequence>MWKEWRWLVLILNTVAALSPVIKIEIKTRTHFAILCSRLYIKAIFPGAIFTEEARGGSSELAFKYAVYRINKERNLLPESTLVYDIQYTTARDSFRTYKKACTQIKSGAIAIFSSAGPLLGSTLSAMCRTLHAPHLTVAPHVVESPNTTDYTINLYPSRELLDTAFVDLTAFLNWTRMGIIYEDYGSGELNIVRLARDGRDMYAVRCESRDYRRALAQLKAQDIKHIIVDTDPKHLRLLSRAILQLQMNNENYHYIFTTFDMELFDLEDFLYNRVNMSGWRLVDRDSDKVKDVLTVMEKFHPIGASILSGGHIKTEPALLYDAVQILALALASTRDVSATNASCDTETTIAHGSELLENINKVQAHGLTGPIAFTNGNRNTFNLQLMRLSAERKAAVLAGHWTKKGGLEVTDPAAYRRDPPPNVTLTVVTVEEKPYVMVKEGWNLQGNARFEGFCIDLLARVAARAGFSYRLRLVPGNVYGARDPATGQWNGIVRELVDRKADIAVASMTINYAREAVIDFTKPFMNLGIGILFKVPSSQPTRLFSFLNPLAVEIWLYVLAAYILVSFTLFVMARFSPYEWSSSTHICGHETKLLTNQFSVCNSFWFITGTFLRQGSGLNPKATSTRIVGGIWWFFTLIILSSYTANLAAFLTVERTVLPIQSAADLAAQNSVQYGTLSGGSTMTFFRDSNIDIYQRMWDHMSRASPPALVASYEEGVRRVLAGNYAFLMESTMLDHRVQRDCNLTQVGGLLDSKGYGIATWKGSPWRDKISLAILELQEKGVIQILYDKWWKNTGDVCNRDGKDSKANPLGVQNIGGVFVTLLCGLVLAIVVAILEFCWNTKKNASQGRQSLCSEMGQELSAALRGGKTRSAPRPCCTRCDRGTHVPTGDVCEYCRVEGVEMVIAVSAARRIRPRVTRARVRSTKTSRFLQHTETNNLIRSQRTSREKTCSDYSLDNVCTLSLASATGIQMLFPDLKQYNFVVKTNISTGVAHRDSYWTLEGRLVVLVDDNYYTTVQCKLEDLKTSVYSYNTGFSSYHTPEAARELEEPWKIIYQENGFISAIQHLPNEKVWVTNIKRAISVNFQLKKDTGSYTNEEPCLYESCVMVYSVQGNTIKKYNSYQKASMTSQTSWSSVPWSGDYGRGVPENIATSQRVYDLDEKGLNCLNMKGLFEYIVDGHVLTVTTELSLYRDSESSLPAKKYVLEGAQVSSIQYIAGGFDDPTNGIKIISQEELKNKTYEILLKIATKGIDADNIVKDATLIHSMDFIDLINTVTKLSYTTLVKLFEDLVLGTSYDLETARNIFLEVIPHGRSNACAKFIKYLVVKEKENIEDATILSLIRKLPFNIANHSQALLEDMETLSKLGLDFPQEIRHAGILSFAIMVSHCVEAMKVKQDYFDSIVVKYFRMYSDCPQYLDRLIWLQGLCSLGYTSESYIRTIYADKTRNRHERLWASLACGQDTRGFNVLETSLPILMDDNEHIQLRISALHAILSSGIRESDFLFLHNWISTSRPELQRFWYSTVKSLESNKFPKYRTISDYIPFVSKDVVNPDSSLWGTNNYIVSGDELSGWVQVMTVGNPAPTLAALSVSTGGRRAYQASVYIIAEGVQVDKVRKWKQSDLKVDNLLKILERLNVRNLKTSEEVHIDVVIKVQDKTVYATHINQTRFESWNGYDLTKSITEFLRFGSHINQQIAYYPIQIDVNVPSDLGTPIRLQSSVVTFTSIRGNLTSNPDSGLALDWVNDLHIRHQATITTALSTIAPLLQSEHEVRVQRSAVAHLPIKFNVTMEQYAKSIALTWLNPFAQRAGFAIHSWIQVHMDARQPDLYTISSGITTDDDSGIFFDCERKTSGAEVVEKYIMSKFMSYDLFPTKHILNTISRFITSCGVIIPPNRPVGGEDEMVHVEFTLGDIVFQKVDKIEMEFDFMLKYYSINDPNKQIYLKIDSNTKIKSAGRNLFIKWFLYVNQPYSLDPKKKFWKLCYTQKDTSHAPSDQDITINPSSYHGTSKILYQTSDEYNQCDPNETRLNESIETKLQLNYKGTPRNDRGTIERYVEVDILGENLHNFDLLHNLGYGVKTPVAQLLGSFDKNKINTTSVIKEKDGIASIRVNGGVEVEMYVGGLSWLLDSWTAMQLMRRFGLYRECRLQESTVQMLSGSVEQLQPLQCSESLVLADCSVSPRFVILRKQDGGIQLYDGDYPSKNATSVHSSKVTDYKSILEVGTKILSESTGVLLYKRFNETVILLPSSYMHSVCGECAGHTKYNNC</sequence>
<proteinExistence type="inferred from homology"/>
<dbReference type="Pfam" id="PF10613">
    <property type="entry name" value="Lig_chan-Glu_bd"/>
    <property type="match status" value="1"/>
</dbReference>
<evidence type="ECO:0000256" key="16">
    <source>
        <dbReference type="ARBA" id="ARBA00034104"/>
    </source>
</evidence>
<keyword evidence="5 23" id="KW-0732">Signal</keyword>
<dbReference type="InterPro" id="IPR001320">
    <property type="entry name" value="Iontro_rcpt_C"/>
</dbReference>
<organism evidence="25 26">
    <name type="scientific">Danaus chrysippus</name>
    <name type="common">African queen</name>
    <dbReference type="NCBI Taxonomy" id="151541"/>
    <lineage>
        <taxon>Eukaryota</taxon>
        <taxon>Metazoa</taxon>
        <taxon>Ecdysozoa</taxon>
        <taxon>Arthropoda</taxon>
        <taxon>Hexapoda</taxon>
        <taxon>Insecta</taxon>
        <taxon>Pterygota</taxon>
        <taxon>Neoptera</taxon>
        <taxon>Endopterygota</taxon>
        <taxon>Lepidoptera</taxon>
        <taxon>Glossata</taxon>
        <taxon>Ditrysia</taxon>
        <taxon>Papilionoidea</taxon>
        <taxon>Nymphalidae</taxon>
        <taxon>Danainae</taxon>
        <taxon>Danaini</taxon>
        <taxon>Danaina</taxon>
        <taxon>Danaus</taxon>
        <taxon>Anosia</taxon>
    </lineage>
</organism>
<feature type="site" description="Interaction with the cone snail toxin Con-ikot-ikot" evidence="19">
    <location>
        <position position="483"/>
    </location>
</feature>
<dbReference type="SUPFAM" id="SSF53850">
    <property type="entry name" value="Periplasmic binding protein-like II"/>
    <property type="match status" value="1"/>
</dbReference>
<evidence type="ECO:0000256" key="12">
    <source>
        <dbReference type="ARBA" id="ARBA00023257"/>
    </source>
</evidence>
<keyword evidence="12" id="KW-0628">Postsynaptic cell membrane</keyword>
<dbReference type="FunFam" id="3.40.190.10:FF:000060">
    <property type="entry name" value="Glutamate receptor ionotropic, kainate 1"/>
    <property type="match status" value="1"/>
</dbReference>
<keyword evidence="26" id="KW-1185">Reference proteome</keyword>
<feature type="binding site" evidence="18">
    <location>
        <position position="683"/>
    </location>
    <ligand>
        <name>L-glutamate</name>
        <dbReference type="ChEBI" id="CHEBI:29985"/>
    </ligand>
</feature>
<evidence type="ECO:0000256" key="15">
    <source>
        <dbReference type="ARBA" id="ARBA00023303"/>
    </source>
</evidence>
<comment type="caution">
    <text evidence="25">The sequence shown here is derived from an EMBL/GenBank/DDBJ whole genome shotgun (WGS) entry which is preliminary data.</text>
</comment>
<dbReference type="SMART" id="SM00918">
    <property type="entry name" value="Lig_chan-Glu_bd"/>
    <property type="match status" value="1"/>
</dbReference>
<evidence type="ECO:0000256" key="19">
    <source>
        <dbReference type="PIRSR" id="PIRSR601508-2"/>
    </source>
</evidence>
<protein>
    <submittedName>
        <fullName evidence="25">(African queen) hypothetical protein</fullName>
    </submittedName>
</protein>
<dbReference type="InterPro" id="IPR015819">
    <property type="entry name" value="Lipid_transp_b-sht_shell"/>
</dbReference>
<feature type="transmembrane region" description="Helical" evidence="22">
    <location>
        <begin position="816"/>
        <end position="836"/>
    </location>
</feature>
<keyword evidence="13" id="KW-0966">Cell projection</keyword>
<feature type="binding site" evidence="18">
    <location>
        <position position="731"/>
    </location>
    <ligand>
        <name>L-glutamate</name>
        <dbReference type="ChEBI" id="CHEBI:29985"/>
    </ligand>
</feature>
<dbReference type="Pfam" id="PF09172">
    <property type="entry name" value="Vit_open_b-sht"/>
    <property type="match status" value="1"/>
</dbReference>